<keyword evidence="1" id="KW-0472">Membrane</keyword>
<evidence type="ECO:0000313" key="3">
    <source>
        <dbReference type="Proteomes" id="UP001314229"/>
    </source>
</evidence>
<evidence type="ECO:0000256" key="1">
    <source>
        <dbReference type="SAM" id="Phobius"/>
    </source>
</evidence>
<dbReference type="AlphaFoldDB" id="A0AAV1QJY0"/>
<proteinExistence type="predicted"/>
<keyword evidence="1" id="KW-0812">Transmembrane</keyword>
<evidence type="ECO:0000313" key="2">
    <source>
        <dbReference type="EMBL" id="CAK6982981.1"/>
    </source>
</evidence>
<keyword evidence="1" id="KW-1133">Transmembrane helix</keyword>
<accession>A0AAV1QJY0</accession>
<organism evidence="2 3">
    <name type="scientific">Scomber scombrus</name>
    <name type="common">Atlantic mackerel</name>
    <name type="synonym">Scomber vernalis</name>
    <dbReference type="NCBI Taxonomy" id="13677"/>
    <lineage>
        <taxon>Eukaryota</taxon>
        <taxon>Metazoa</taxon>
        <taxon>Chordata</taxon>
        <taxon>Craniata</taxon>
        <taxon>Vertebrata</taxon>
        <taxon>Euteleostomi</taxon>
        <taxon>Actinopterygii</taxon>
        <taxon>Neopterygii</taxon>
        <taxon>Teleostei</taxon>
        <taxon>Neoteleostei</taxon>
        <taxon>Acanthomorphata</taxon>
        <taxon>Pelagiaria</taxon>
        <taxon>Scombriformes</taxon>
        <taxon>Scombridae</taxon>
        <taxon>Scomber</taxon>
    </lineage>
</organism>
<dbReference type="EMBL" id="CAWUFR010001159">
    <property type="protein sequence ID" value="CAK6982981.1"/>
    <property type="molecule type" value="Genomic_DNA"/>
</dbReference>
<keyword evidence="3" id="KW-1185">Reference proteome</keyword>
<name>A0AAV1QJY0_SCOSC</name>
<comment type="caution">
    <text evidence="2">The sequence shown here is derived from an EMBL/GenBank/DDBJ whole genome shotgun (WGS) entry which is preliminary data.</text>
</comment>
<sequence>MDVLLLDLRPVCRREGCWQRRSLRERSEGRDRLGVNVGQWNGETAEDGVVSDTGRTVLLFRLFCLIEDDVLFTDTIYRVLFCMGRHAETLVRRLVIVILLSRLLLLLLNCKYIILLITNMSTQQ</sequence>
<dbReference type="Proteomes" id="UP001314229">
    <property type="component" value="Unassembled WGS sequence"/>
</dbReference>
<feature type="transmembrane region" description="Helical" evidence="1">
    <location>
        <begin position="94"/>
        <end position="117"/>
    </location>
</feature>
<reference evidence="2 3" key="1">
    <citation type="submission" date="2024-01" db="EMBL/GenBank/DDBJ databases">
        <authorList>
            <person name="Alioto T."/>
            <person name="Alioto T."/>
            <person name="Gomez Garrido J."/>
        </authorList>
    </citation>
    <scope>NUCLEOTIDE SEQUENCE [LARGE SCALE GENOMIC DNA]</scope>
</reference>
<gene>
    <name evidence="2" type="ORF">FSCOSCO3_A006166</name>
</gene>
<protein>
    <submittedName>
        <fullName evidence="2">Uncharacterized protein</fullName>
    </submittedName>
</protein>